<accession>A0A558QWI0</accession>
<evidence type="ECO:0000313" key="2">
    <source>
        <dbReference type="Proteomes" id="UP000318681"/>
    </source>
</evidence>
<keyword evidence="2" id="KW-1185">Reference proteome</keyword>
<evidence type="ECO:0000313" key="1">
    <source>
        <dbReference type="EMBL" id="TVV71449.1"/>
    </source>
</evidence>
<protein>
    <submittedName>
        <fullName evidence="1">Uncharacterized protein</fullName>
    </submittedName>
</protein>
<dbReference type="OrthoDB" id="7390680at2"/>
<proteinExistence type="predicted"/>
<reference evidence="1 2" key="1">
    <citation type="submission" date="2019-07" db="EMBL/GenBank/DDBJ databases">
        <title>Sphingomonas solaris sp. nov., isolated from a solar panel from Boston, Massachusetts.</title>
        <authorList>
            <person name="Tanner K."/>
            <person name="Pascual J."/>
            <person name="Mancuso C."/>
            <person name="Pereto J."/>
            <person name="Khalil A."/>
            <person name="Vilanova C."/>
        </authorList>
    </citation>
    <scope>NUCLEOTIDE SEQUENCE [LARGE SCALE GENOMIC DNA]</scope>
    <source>
        <strain evidence="1 2">R4DWN</strain>
    </source>
</reference>
<name>A0A558QWI0_9SPHN</name>
<dbReference type="RefSeq" id="WP_145154447.1">
    <property type="nucleotide sequence ID" value="NZ_VNIM01000087.1"/>
</dbReference>
<dbReference type="AlphaFoldDB" id="A0A558QWI0"/>
<dbReference type="Proteomes" id="UP000318681">
    <property type="component" value="Unassembled WGS sequence"/>
</dbReference>
<sequence length="154" mass="17620">MKIAEVLERYDYDLPLLDAMNDRGMSPDRRVLAGATVGVCLSTAYFAVSEMEEAFAQLADDEEKGRRHGEGYLAMEAILEEQRPFQMRLWHLLHECSLDQAVSDLRWLKMVVYQRAQMANAVRDAGVNDRYWTSAEGREGKSAAELMTKVTERR</sequence>
<dbReference type="EMBL" id="VNIM01000087">
    <property type="protein sequence ID" value="TVV71449.1"/>
    <property type="molecule type" value="Genomic_DNA"/>
</dbReference>
<gene>
    <name evidence="1" type="ORF">FOY91_16790</name>
</gene>
<organism evidence="1 2">
    <name type="scientific">Alterirhizorhabdus solaris</name>
    <dbReference type="NCBI Taxonomy" id="2529389"/>
    <lineage>
        <taxon>Bacteria</taxon>
        <taxon>Pseudomonadati</taxon>
        <taxon>Pseudomonadota</taxon>
        <taxon>Alphaproteobacteria</taxon>
        <taxon>Sphingomonadales</taxon>
        <taxon>Rhizorhabdaceae</taxon>
        <taxon>Alterirhizorhabdus</taxon>
    </lineage>
</organism>
<comment type="caution">
    <text evidence="1">The sequence shown here is derived from an EMBL/GenBank/DDBJ whole genome shotgun (WGS) entry which is preliminary data.</text>
</comment>